<dbReference type="PROSITE" id="PS51043">
    <property type="entry name" value="DDHD"/>
    <property type="match status" value="1"/>
</dbReference>
<dbReference type="EMBL" id="ML978123">
    <property type="protein sequence ID" value="KAF2102032.1"/>
    <property type="molecule type" value="Genomic_DNA"/>
</dbReference>
<feature type="compositionally biased region" description="Polar residues" evidence="2">
    <location>
        <begin position="257"/>
        <end position="273"/>
    </location>
</feature>
<keyword evidence="1" id="KW-0175">Coiled coil</keyword>
<dbReference type="OrthoDB" id="431378at2759"/>
<dbReference type="InterPro" id="IPR029058">
    <property type="entry name" value="AB_hydrolase_fold"/>
</dbReference>
<name>A0A9P4IP98_9PEZI</name>
<feature type="compositionally biased region" description="Basic and acidic residues" evidence="2">
    <location>
        <begin position="379"/>
        <end position="389"/>
    </location>
</feature>
<gene>
    <name evidence="4" type="ORF">NA57DRAFT_73467</name>
</gene>
<feature type="domain" description="DDHD" evidence="3">
    <location>
        <begin position="656"/>
        <end position="961"/>
    </location>
</feature>
<dbReference type="SUPFAM" id="SSF53474">
    <property type="entry name" value="alpha/beta-Hydrolases"/>
    <property type="match status" value="1"/>
</dbReference>
<sequence>MTSTPDPKSATTLSSLSGITGFSPWSSRSATPRPGQAADNEADITEAGLGTQRGGDHAVSNRHRLSLKDYPRDCPRLNVQWFYAVDSPKRKPHLYPSGSEPANAPPPPPPKKYVPFSGRDSRTIEAAFQKLAEEEEAAEQKQLAQENRTIHPNTSLKGKVKVPVNEDYLFDVDVENRELGPAYWLGPVYDVRRGTWFYSGSAGPNPCDENLATQLEEGYLKIRPWTFPLEEQVRSRSASQTRSRPTSLRVEGDPKSALTSSAGVTPKASSDNLKASDALPRQSEDNVNSQAQQKTFRLFGAHMGSMVTYQDASTAWLLTDDFLSRMNSAMYERFAGGGHFAGVKITRGYVASKKAVVKDGKSPDANKDSTSDNQGGERSQQDTKPKDDSDAIASAAEKRRLRLERQLSSLMESAVPEDREKQEEEARKRNEQEMEDDYRDDDENQQVREIEHLILVTHGIGQRLGLRIESVNFVHDVNTMRRTFKDTYQESPDLQALNGDIDKDFKNSRIQVLPVCWRHLLDFPKQSLRHNREEHDLGDADFGEEDEDYPSLEDINVEGVPAVRNLITDLALDILLYQSPAYKNHISRIVLEECNRVYALFKERNPSFNGKVSFVGHSLGSAIMFDILCKQPTASSRPSAAKSRRSHKLEPRNLKLDFPVEDFYALGSPIGLFQMLKGRTIAGRNFMDAPITAETPDDEGDLAGDPFLALGNPSNKNKSTLFDITTSSPACTHIYNIFHPTDPIAYRLEPLISPAMAQLKAQPLPYTKKGLFGAPGQGIQGIGVHIGQSVSGLWSSLSSGIASSLLNRSLGLSNDQAGQLGNPVTQGQTTSPETQDPGLLNDARKRMLAQDHITTGEDGKHPPTLIDAEIETLYSGFQRQVTVSGEDEDGDELEKAKTTEEQARRLKREEQKVRALNSNGRVDYSIQEGAFDISLLASIASHVSYWADEDVSHFMVSQLLARHRVLKRPGR</sequence>
<dbReference type="InterPro" id="IPR055555">
    <property type="entry name" value="PA-PLA1_DUF7131"/>
</dbReference>
<feature type="compositionally biased region" description="Basic and acidic residues" evidence="2">
    <location>
        <begin position="416"/>
        <end position="432"/>
    </location>
</feature>
<feature type="compositionally biased region" description="Acidic residues" evidence="2">
    <location>
        <begin position="433"/>
        <end position="443"/>
    </location>
</feature>
<dbReference type="GO" id="GO:0005737">
    <property type="term" value="C:cytoplasm"/>
    <property type="evidence" value="ECO:0007669"/>
    <property type="project" value="TreeGrafter"/>
</dbReference>
<dbReference type="GO" id="GO:0046872">
    <property type="term" value="F:metal ion binding"/>
    <property type="evidence" value="ECO:0007669"/>
    <property type="project" value="InterPro"/>
</dbReference>
<protein>
    <submittedName>
        <fullName evidence="4">DDHD-domain-containing protein</fullName>
    </submittedName>
</protein>
<dbReference type="CDD" id="cd22249">
    <property type="entry name" value="UDM1_RNF168_RNF169-like"/>
    <property type="match status" value="1"/>
</dbReference>
<dbReference type="AlphaFoldDB" id="A0A9P4IP98"/>
<feature type="compositionally biased region" description="Polar residues" evidence="2">
    <location>
        <begin position="816"/>
        <end position="834"/>
    </location>
</feature>
<reference evidence="4" key="1">
    <citation type="journal article" date="2020" name="Stud. Mycol.">
        <title>101 Dothideomycetes genomes: a test case for predicting lifestyles and emergence of pathogens.</title>
        <authorList>
            <person name="Haridas S."/>
            <person name="Albert R."/>
            <person name="Binder M."/>
            <person name="Bloem J."/>
            <person name="Labutti K."/>
            <person name="Salamov A."/>
            <person name="Andreopoulos B."/>
            <person name="Baker S."/>
            <person name="Barry K."/>
            <person name="Bills G."/>
            <person name="Bluhm B."/>
            <person name="Cannon C."/>
            <person name="Castanera R."/>
            <person name="Culley D."/>
            <person name="Daum C."/>
            <person name="Ezra D."/>
            <person name="Gonzalez J."/>
            <person name="Henrissat B."/>
            <person name="Kuo A."/>
            <person name="Liang C."/>
            <person name="Lipzen A."/>
            <person name="Lutzoni F."/>
            <person name="Magnuson J."/>
            <person name="Mondo S."/>
            <person name="Nolan M."/>
            <person name="Ohm R."/>
            <person name="Pangilinan J."/>
            <person name="Park H.-J."/>
            <person name="Ramirez L."/>
            <person name="Alfaro M."/>
            <person name="Sun H."/>
            <person name="Tritt A."/>
            <person name="Yoshinaga Y."/>
            <person name="Zwiers L.-H."/>
            <person name="Turgeon B."/>
            <person name="Goodwin S."/>
            <person name="Spatafora J."/>
            <person name="Crous P."/>
            <person name="Grigoriev I."/>
        </authorList>
    </citation>
    <scope>NUCLEOTIDE SEQUENCE</scope>
    <source>
        <strain evidence="4">CBS 133067</strain>
    </source>
</reference>
<evidence type="ECO:0000313" key="4">
    <source>
        <dbReference type="EMBL" id="KAF2102032.1"/>
    </source>
</evidence>
<feature type="region of interest" description="Disordered" evidence="2">
    <location>
        <begin position="1"/>
        <end position="63"/>
    </location>
</feature>
<feature type="compositionally biased region" description="Polar residues" evidence="2">
    <location>
        <begin position="1"/>
        <end position="30"/>
    </location>
</feature>
<dbReference type="InterPro" id="IPR057826">
    <property type="entry name" value="WWE_C20G8.02"/>
</dbReference>
<feature type="region of interest" description="Disordered" evidence="2">
    <location>
        <begin position="356"/>
        <end position="390"/>
    </location>
</feature>
<dbReference type="Pfam" id="PF23465">
    <property type="entry name" value="DUF7131"/>
    <property type="match status" value="1"/>
</dbReference>
<feature type="compositionally biased region" description="Basic and acidic residues" evidence="2">
    <location>
        <begin position="356"/>
        <end position="370"/>
    </location>
</feature>
<accession>A0A9P4IP98</accession>
<evidence type="ECO:0000259" key="3">
    <source>
        <dbReference type="PROSITE" id="PS51043"/>
    </source>
</evidence>
<feature type="region of interest" description="Disordered" evidence="2">
    <location>
        <begin position="231"/>
        <end position="290"/>
    </location>
</feature>
<organism evidence="4 5">
    <name type="scientific">Rhizodiscina lignyota</name>
    <dbReference type="NCBI Taxonomy" id="1504668"/>
    <lineage>
        <taxon>Eukaryota</taxon>
        <taxon>Fungi</taxon>
        <taxon>Dikarya</taxon>
        <taxon>Ascomycota</taxon>
        <taxon>Pezizomycotina</taxon>
        <taxon>Dothideomycetes</taxon>
        <taxon>Pleosporomycetidae</taxon>
        <taxon>Aulographales</taxon>
        <taxon>Rhizodiscinaceae</taxon>
        <taxon>Rhizodiscina</taxon>
    </lineage>
</organism>
<dbReference type="PANTHER" id="PTHR23509">
    <property type="entry name" value="PA-PL1 PHOSPHOLIPASE FAMILY"/>
    <property type="match status" value="1"/>
</dbReference>
<dbReference type="Proteomes" id="UP000799772">
    <property type="component" value="Unassembled WGS sequence"/>
</dbReference>
<feature type="region of interest" description="Disordered" evidence="2">
    <location>
        <begin position="407"/>
        <end position="443"/>
    </location>
</feature>
<proteinExistence type="predicted"/>
<dbReference type="PANTHER" id="PTHR23509:SF10">
    <property type="entry name" value="LD21067P"/>
    <property type="match status" value="1"/>
</dbReference>
<keyword evidence="5" id="KW-1185">Reference proteome</keyword>
<dbReference type="GO" id="GO:0004620">
    <property type="term" value="F:phospholipase activity"/>
    <property type="evidence" value="ECO:0007669"/>
    <property type="project" value="TreeGrafter"/>
</dbReference>
<feature type="compositionally biased region" description="Polar residues" evidence="2">
    <location>
        <begin position="235"/>
        <end position="246"/>
    </location>
</feature>
<evidence type="ECO:0000256" key="1">
    <source>
        <dbReference type="SAM" id="Coils"/>
    </source>
</evidence>
<dbReference type="Pfam" id="PF02862">
    <property type="entry name" value="DDHD"/>
    <property type="match status" value="1"/>
</dbReference>
<comment type="caution">
    <text evidence="4">The sequence shown here is derived from an EMBL/GenBank/DDBJ whole genome shotgun (WGS) entry which is preliminary data.</text>
</comment>
<feature type="coiled-coil region" evidence="1">
    <location>
        <begin position="121"/>
        <end position="148"/>
    </location>
</feature>
<feature type="region of interest" description="Disordered" evidence="2">
    <location>
        <begin position="90"/>
        <end position="111"/>
    </location>
</feature>
<dbReference type="SMART" id="SM01127">
    <property type="entry name" value="DDHD"/>
    <property type="match status" value="1"/>
</dbReference>
<feature type="region of interest" description="Disordered" evidence="2">
    <location>
        <begin position="816"/>
        <end position="838"/>
    </location>
</feature>
<dbReference type="InterPro" id="IPR058055">
    <property type="entry name" value="PA-PLA1"/>
</dbReference>
<evidence type="ECO:0000313" key="5">
    <source>
        <dbReference type="Proteomes" id="UP000799772"/>
    </source>
</evidence>
<dbReference type="InterPro" id="IPR004177">
    <property type="entry name" value="DDHD_dom"/>
</dbReference>
<dbReference type="Pfam" id="PF23463">
    <property type="entry name" value="WWE_2"/>
    <property type="match status" value="1"/>
</dbReference>
<evidence type="ECO:0000256" key="2">
    <source>
        <dbReference type="SAM" id="MobiDB-lite"/>
    </source>
</evidence>